<organism evidence="1">
    <name type="scientific">hydrocarbon metagenome</name>
    <dbReference type="NCBI Taxonomy" id="938273"/>
    <lineage>
        <taxon>unclassified sequences</taxon>
        <taxon>metagenomes</taxon>
        <taxon>ecological metagenomes</taxon>
    </lineage>
</organism>
<name>A0A0W8E881_9ZZZZ</name>
<comment type="caution">
    <text evidence="1">The sequence shown here is derived from an EMBL/GenBank/DDBJ whole genome shotgun (WGS) entry which is preliminary data.</text>
</comment>
<evidence type="ECO:0000313" key="1">
    <source>
        <dbReference type="EMBL" id="KUG04856.1"/>
    </source>
</evidence>
<reference evidence="1" key="1">
    <citation type="journal article" date="2015" name="Proc. Natl. Acad. Sci. U.S.A.">
        <title>Networks of energetic and metabolic interactions define dynamics in microbial communities.</title>
        <authorList>
            <person name="Embree M."/>
            <person name="Liu J.K."/>
            <person name="Al-Bassam M.M."/>
            <person name="Zengler K."/>
        </authorList>
    </citation>
    <scope>NUCLEOTIDE SEQUENCE</scope>
</reference>
<accession>A0A0W8E881</accession>
<dbReference type="AlphaFoldDB" id="A0A0W8E881"/>
<protein>
    <submittedName>
        <fullName evidence="1">Uncharacterized protein</fullName>
    </submittedName>
</protein>
<gene>
    <name evidence="1" type="ORF">ASZ90_017736</name>
</gene>
<proteinExistence type="predicted"/>
<dbReference type="EMBL" id="LNQE01001837">
    <property type="protein sequence ID" value="KUG04856.1"/>
    <property type="molecule type" value="Genomic_DNA"/>
</dbReference>
<sequence length="66" mass="7657">MASTSHLYNSFYNIFIVNIKSDIREMILRAEIPFIEEHQEFGAAKLNVSFSGYHTYLNRKESKGKA</sequence>